<feature type="transmembrane region" description="Helical" evidence="1">
    <location>
        <begin position="102"/>
        <end position="128"/>
    </location>
</feature>
<keyword evidence="3" id="KW-1185">Reference proteome</keyword>
<evidence type="ECO:0000313" key="3">
    <source>
        <dbReference type="Proteomes" id="UP001430306"/>
    </source>
</evidence>
<dbReference type="EMBL" id="JAJKFW010000028">
    <property type="protein sequence ID" value="MCC9644327.1"/>
    <property type="molecule type" value="Genomic_DNA"/>
</dbReference>
<proteinExistence type="predicted"/>
<accession>A0ABS8NLB4</accession>
<organism evidence="2 3">
    <name type="scientific">Rhodopirellula halodulae</name>
    <dbReference type="NCBI Taxonomy" id="2894198"/>
    <lineage>
        <taxon>Bacteria</taxon>
        <taxon>Pseudomonadati</taxon>
        <taxon>Planctomycetota</taxon>
        <taxon>Planctomycetia</taxon>
        <taxon>Pirellulales</taxon>
        <taxon>Pirellulaceae</taxon>
        <taxon>Rhodopirellula</taxon>
    </lineage>
</organism>
<name>A0ABS8NLB4_9BACT</name>
<keyword evidence="1" id="KW-1133">Transmembrane helix</keyword>
<evidence type="ECO:0000256" key="1">
    <source>
        <dbReference type="SAM" id="Phobius"/>
    </source>
</evidence>
<protein>
    <submittedName>
        <fullName evidence="2">Uncharacterized protein</fullName>
    </submittedName>
</protein>
<sequence length="156" mass="16922">MFHTRDLLAMTAIIALTIAIANASVACRGTGLPTLALATPLLLTAVVHYRFALNWRVATGLHYPLAIVWAFGFGVAFSVAWRRVPKTFIERDSVGLDYPVQFGMFAMEVMAIAGIASTAAYGLVSYCIHRFRISRSNKTTGNNAVHRSGDSVFPDG</sequence>
<dbReference type="Proteomes" id="UP001430306">
    <property type="component" value="Unassembled WGS sequence"/>
</dbReference>
<reference evidence="2" key="1">
    <citation type="submission" date="2021-11" db="EMBL/GenBank/DDBJ databases">
        <title>Genome sequence.</title>
        <authorList>
            <person name="Sun Q."/>
        </authorList>
    </citation>
    <scope>NUCLEOTIDE SEQUENCE</scope>
    <source>
        <strain evidence="2">JC740</strain>
    </source>
</reference>
<keyword evidence="1" id="KW-0812">Transmembrane</keyword>
<feature type="transmembrane region" description="Helical" evidence="1">
    <location>
        <begin position="33"/>
        <end position="51"/>
    </location>
</feature>
<dbReference type="PROSITE" id="PS51257">
    <property type="entry name" value="PROKAR_LIPOPROTEIN"/>
    <property type="match status" value="1"/>
</dbReference>
<gene>
    <name evidence="2" type="ORF">LOC71_18775</name>
</gene>
<feature type="transmembrane region" description="Helical" evidence="1">
    <location>
        <begin position="63"/>
        <end position="82"/>
    </location>
</feature>
<comment type="caution">
    <text evidence="2">The sequence shown here is derived from an EMBL/GenBank/DDBJ whole genome shotgun (WGS) entry which is preliminary data.</text>
</comment>
<evidence type="ECO:0000313" key="2">
    <source>
        <dbReference type="EMBL" id="MCC9644327.1"/>
    </source>
</evidence>
<keyword evidence="1" id="KW-0472">Membrane</keyword>